<dbReference type="Gene3D" id="3.40.50.720">
    <property type="entry name" value="NAD(P)-binding Rossmann-like Domain"/>
    <property type="match status" value="1"/>
</dbReference>
<dbReference type="InterPro" id="IPR003462">
    <property type="entry name" value="ODC_Mu_crystall"/>
</dbReference>
<organism evidence="1 2">
    <name type="scientific">Streptomyces lunalinharesii</name>
    <dbReference type="NCBI Taxonomy" id="333384"/>
    <lineage>
        <taxon>Bacteria</taxon>
        <taxon>Bacillati</taxon>
        <taxon>Actinomycetota</taxon>
        <taxon>Actinomycetes</taxon>
        <taxon>Kitasatosporales</taxon>
        <taxon>Streptomycetaceae</taxon>
        <taxon>Streptomyces</taxon>
    </lineage>
</organism>
<dbReference type="PANTHER" id="PTHR13812">
    <property type="entry name" value="KETIMINE REDUCTASE MU-CRYSTALLIN"/>
    <property type="match status" value="1"/>
</dbReference>
<protein>
    <submittedName>
        <fullName evidence="1">Ornithine cyclodeaminase family protein</fullName>
    </submittedName>
</protein>
<dbReference type="EMBL" id="BAAARK010000023">
    <property type="protein sequence ID" value="GAA2678816.1"/>
    <property type="molecule type" value="Genomic_DNA"/>
</dbReference>
<reference evidence="2" key="1">
    <citation type="journal article" date="2019" name="Int. J. Syst. Evol. Microbiol.">
        <title>The Global Catalogue of Microorganisms (GCM) 10K type strain sequencing project: providing services to taxonomists for standard genome sequencing and annotation.</title>
        <authorList>
            <consortium name="The Broad Institute Genomics Platform"/>
            <consortium name="The Broad Institute Genome Sequencing Center for Infectious Disease"/>
            <person name="Wu L."/>
            <person name="Ma J."/>
        </authorList>
    </citation>
    <scope>NUCLEOTIDE SEQUENCE [LARGE SCALE GENOMIC DNA]</scope>
    <source>
        <strain evidence="2">JCM 16374</strain>
    </source>
</reference>
<keyword evidence="2" id="KW-1185">Reference proteome</keyword>
<evidence type="ECO:0000313" key="1">
    <source>
        <dbReference type="EMBL" id="GAA2678816.1"/>
    </source>
</evidence>
<proteinExistence type="predicted"/>
<dbReference type="InterPro" id="IPR036291">
    <property type="entry name" value="NAD(P)-bd_dom_sf"/>
</dbReference>
<comment type="caution">
    <text evidence="1">The sequence shown here is derived from an EMBL/GenBank/DDBJ whole genome shotgun (WGS) entry which is preliminary data.</text>
</comment>
<dbReference type="PANTHER" id="PTHR13812:SF19">
    <property type="entry name" value="KETIMINE REDUCTASE MU-CRYSTALLIN"/>
    <property type="match status" value="1"/>
</dbReference>
<dbReference type="Pfam" id="PF02423">
    <property type="entry name" value="OCD_Mu_crystall"/>
    <property type="match status" value="1"/>
</dbReference>
<dbReference type="Proteomes" id="UP001500994">
    <property type="component" value="Unassembled WGS sequence"/>
</dbReference>
<sequence length="290" mass="29660">MAAAVAALRTALHDGPDPEADPPRTIVPVEHGQLLLMPAHRSRYAGVKVATVAPDNPAAGLPRVQGQYLLFDAPTLAPLALLDGIALTTVRTAAVSALAVDLLAVPDAGHLVVFGTGPQARGHLDALRAVRPLTRVTVVGRTPANVERFVAAARHDTGLDVAAGEPSAVADADLVACCTTARTPLFDGTLLPPHATVAAVGSHERGSREVDGTTVLRSTVVVESRAAAAREAGDLIPELEGGRLAREELVTLAALAGGAASADPERPRLFKGVGMAWEDLAVAGAAYEAA</sequence>
<name>A0ABP6EYT1_9ACTN</name>
<dbReference type="SUPFAM" id="SSF51735">
    <property type="entry name" value="NAD(P)-binding Rossmann-fold domains"/>
    <property type="match status" value="1"/>
</dbReference>
<accession>A0ABP6EYT1</accession>
<gene>
    <name evidence="1" type="ORF">GCM10009864_58560</name>
</gene>
<evidence type="ECO:0000313" key="2">
    <source>
        <dbReference type="Proteomes" id="UP001500994"/>
    </source>
</evidence>
<dbReference type="PIRSF" id="PIRSF001439">
    <property type="entry name" value="CryM"/>
    <property type="match status" value="1"/>
</dbReference>
<dbReference type="Gene3D" id="3.30.1780.10">
    <property type="entry name" value="ornithine cyclodeaminase, domain 1"/>
    <property type="match status" value="1"/>
</dbReference>
<dbReference type="InterPro" id="IPR023401">
    <property type="entry name" value="ODC_N"/>
</dbReference>